<dbReference type="PANTHER" id="PTHR43096:SF10">
    <property type="entry name" value="CHAPERONE PROTEIN DNAJ A6, CHLOROPLASTIC"/>
    <property type="match status" value="1"/>
</dbReference>
<keyword evidence="3 5" id="KW-0863">Zinc-finger</keyword>
<dbReference type="Pfam" id="PF01556">
    <property type="entry name" value="DnaJ_C"/>
    <property type="match status" value="1"/>
</dbReference>
<evidence type="ECO:0000256" key="4">
    <source>
        <dbReference type="ARBA" id="ARBA00022833"/>
    </source>
</evidence>
<keyword evidence="6" id="KW-0472">Membrane</keyword>
<dbReference type="InterPro" id="IPR036869">
    <property type="entry name" value="J_dom_sf"/>
</dbReference>
<evidence type="ECO:0000259" key="7">
    <source>
        <dbReference type="PROSITE" id="PS50076"/>
    </source>
</evidence>
<dbReference type="Gene3D" id="1.10.287.110">
    <property type="entry name" value="DnaJ domain"/>
    <property type="match status" value="1"/>
</dbReference>
<dbReference type="GO" id="GO:0051082">
    <property type="term" value="F:unfolded protein binding"/>
    <property type="evidence" value="ECO:0007669"/>
    <property type="project" value="InterPro"/>
</dbReference>
<dbReference type="InterPro" id="IPR001305">
    <property type="entry name" value="HSP_DnaJ_Cys-rich_dom"/>
</dbReference>
<dbReference type="Gene3D" id="2.10.230.10">
    <property type="entry name" value="Heat shock protein DnaJ, cysteine-rich domain"/>
    <property type="match status" value="1"/>
</dbReference>
<evidence type="ECO:0000256" key="6">
    <source>
        <dbReference type="SAM" id="Phobius"/>
    </source>
</evidence>
<proteinExistence type="predicted"/>
<dbReference type="SUPFAM" id="SSF46565">
    <property type="entry name" value="Chaperone J-domain"/>
    <property type="match status" value="1"/>
</dbReference>
<protein>
    <submittedName>
        <fullName evidence="9">Bifunctional Heat shock protein DnaJ</fullName>
    </submittedName>
</protein>
<dbReference type="GeneID" id="94335325"/>
<dbReference type="Proteomes" id="UP001214638">
    <property type="component" value="Unassembled WGS sequence"/>
</dbReference>
<keyword evidence="1 5" id="KW-0479">Metal-binding</keyword>
<name>A0AAD9PND7_9APIC</name>
<feature type="zinc finger region" description="CR-type" evidence="5">
    <location>
        <begin position="223"/>
        <end position="305"/>
    </location>
</feature>
<dbReference type="CDD" id="cd10719">
    <property type="entry name" value="DnaJ_zf"/>
    <property type="match status" value="1"/>
</dbReference>
<comment type="caution">
    <text evidence="9">The sequence shown here is derived from an EMBL/GenBank/DDBJ whole genome shotgun (WGS) entry which is preliminary data.</text>
</comment>
<dbReference type="Gene3D" id="2.60.260.20">
    <property type="entry name" value="Urease metallochaperone UreE, N-terminal domain"/>
    <property type="match status" value="2"/>
</dbReference>
<dbReference type="PROSITE" id="PS50076">
    <property type="entry name" value="DNAJ_2"/>
    <property type="match status" value="1"/>
</dbReference>
<dbReference type="SUPFAM" id="SSF57938">
    <property type="entry name" value="DnaJ/Hsp40 cysteine-rich domain"/>
    <property type="match status" value="1"/>
</dbReference>
<dbReference type="PANTHER" id="PTHR43096">
    <property type="entry name" value="DNAJ HOMOLOG 1, MITOCHONDRIAL-RELATED"/>
    <property type="match status" value="1"/>
</dbReference>
<gene>
    <name evidence="9" type="ORF">BdWA1_001027</name>
</gene>
<organism evidence="9 10">
    <name type="scientific">Babesia duncani</name>
    <dbReference type="NCBI Taxonomy" id="323732"/>
    <lineage>
        <taxon>Eukaryota</taxon>
        <taxon>Sar</taxon>
        <taxon>Alveolata</taxon>
        <taxon>Apicomplexa</taxon>
        <taxon>Aconoidasida</taxon>
        <taxon>Piroplasmida</taxon>
        <taxon>Babesiidae</taxon>
        <taxon>Babesia</taxon>
    </lineage>
</organism>
<feature type="transmembrane region" description="Helical" evidence="6">
    <location>
        <begin position="6"/>
        <end position="24"/>
    </location>
</feature>
<keyword evidence="4 5" id="KW-0862">Zinc</keyword>
<evidence type="ECO:0000313" key="9">
    <source>
        <dbReference type="EMBL" id="KAK2198022.1"/>
    </source>
</evidence>
<evidence type="ECO:0000313" key="10">
    <source>
        <dbReference type="Proteomes" id="UP001214638"/>
    </source>
</evidence>
<evidence type="ECO:0000256" key="5">
    <source>
        <dbReference type="PROSITE-ProRule" id="PRU00546"/>
    </source>
</evidence>
<dbReference type="RefSeq" id="XP_067804864.1">
    <property type="nucleotide sequence ID" value="XM_067946073.1"/>
</dbReference>
<dbReference type="CDD" id="cd06257">
    <property type="entry name" value="DnaJ"/>
    <property type="match status" value="1"/>
</dbReference>
<reference evidence="9" key="1">
    <citation type="journal article" date="2023" name="Nat. Microbiol.">
        <title>Babesia duncani multi-omics identifies virulence factors and drug targets.</title>
        <authorList>
            <person name="Singh P."/>
            <person name="Lonardi S."/>
            <person name="Liang Q."/>
            <person name="Vydyam P."/>
            <person name="Khabirova E."/>
            <person name="Fang T."/>
            <person name="Gihaz S."/>
            <person name="Thekkiniath J."/>
            <person name="Munshi M."/>
            <person name="Abel S."/>
            <person name="Ciampossin L."/>
            <person name="Batugedara G."/>
            <person name="Gupta M."/>
            <person name="Lu X.M."/>
            <person name="Lenz T."/>
            <person name="Chakravarty S."/>
            <person name="Cornillot E."/>
            <person name="Hu Y."/>
            <person name="Ma W."/>
            <person name="Gonzalez L.M."/>
            <person name="Sanchez S."/>
            <person name="Estrada K."/>
            <person name="Sanchez-Flores A."/>
            <person name="Montero E."/>
            <person name="Harb O.S."/>
            <person name="Le Roch K.G."/>
            <person name="Mamoun C.B."/>
        </authorList>
    </citation>
    <scope>NUCLEOTIDE SEQUENCE</scope>
    <source>
        <strain evidence="9">WA1</strain>
    </source>
</reference>
<accession>A0AAD9PND7</accession>
<feature type="domain" description="CR-type" evidence="8">
    <location>
        <begin position="223"/>
        <end position="305"/>
    </location>
</feature>
<dbReference type="KEGG" id="bdw:94335325"/>
<dbReference type="InterPro" id="IPR002939">
    <property type="entry name" value="DnaJ_C"/>
</dbReference>
<dbReference type="GO" id="GO:0008270">
    <property type="term" value="F:zinc ion binding"/>
    <property type="evidence" value="ECO:0007669"/>
    <property type="project" value="UniProtKB-KW"/>
</dbReference>
<keyword evidence="9" id="KW-0346">Stress response</keyword>
<dbReference type="PROSITE" id="PS51188">
    <property type="entry name" value="ZF_CR"/>
    <property type="match status" value="1"/>
</dbReference>
<dbReference type="Pfam" id="PF00226">
    <property type="entry name" value="DnaJ"/>
    <property type="match status" value="1"/>
</dbReference>
<evidence type="ECO:0000259" key="8">
    <source>
        <dbReference type="PROSITE" id="PS51188"/>
    </source>
</evidence>
<keyword evidence="6" id="KW-0812">Transmembrane</keyword>
<dbReference type="InterPro" id="IPR001623">
    <property type="entry name" value="DnaJ_domain"/>
</dbReference>
<dbReference type="InterPro" id="IPR008971">
    <property type="entry name" value="HSP40/DnaJ_pept-bd"/>
</dbReference>
<dbReference type="AlphaFoldDB" id="A0AAD9PND7"/>
<evidence type="ECO:0000256" key="1">
    <source>
        <dbReference type="ARBA" id="ARBA00022723"/>
    </source>
</evidence>
<sequence>MEMWTIWWLYSTFSFNLLFGLILNREYAIYGSIKNRSLIPSTCRVSAFVSSPSFKGTGRESSLNAKNIDYYKILSLQEDATDEQINEKYESINKLLDSLPSIDPEIRKNVDEAFRILSDPASRSKYDNSRKSSSKFNAEAEYDGEEPEIEIILEDEDDSDNIESLGSGGGGIGSFFGNLFGFKKGPEIFQDGKKGAFKLSRAQQKRGDISCVAHVDLKTLVKGGDVHVTLDKWVDCKTCNYDSDVAANFNSECHKCHGKGTISKSQRTPFGYMSTTRTCGHCGGVGITRIASCEACNDTGRVLEQYDQVVPVPKGTRPGSVIQVYGQGHSAGIQGKAGDLFVRCAVDKNSQGSYIGNRVITRFDIAYYTAILGGEVTVDGFEGPIQVKIPTSSQNGDQIKIETYADGVQHYIELNVKLPENPTDREVELLQEILRMHQSQ</sequence>
<dbReference type="EMBL" id="JALLKP010000001">
    <property type="protein sequence ID" value="KAK2198022.1"/>
    <property type="molecule type" value="Genomic_DNA"/>
</dbReference>
<dbReference type="GO" id="GO:0005737">
    <property type="term" value="C:cytoplasm"/>
    <property type="evidence" value="ECO:0007669"/>
    <property type="project" value="TreeGrafter"/>
</dbReference>
<dbReference type="SUPFAM" id="SSF49493">
    <property type="entry name" value="HSP40/DnaJ peptide-binding domain"/>
    <property type="match status" value="2"/>
</dbReference>
<dbReference type="GO" id="GO:0042026">
    <property type="term" value="P:protein refolding"/>
    <property type="evidence" value="ECO:0007669"/>
    <property type="project" value="TreeGrafter"/>
</dbReference>
<evidence type="ECO:0000256" key="3">
    <source>
        <dbReference type="ARBA" id="ARBA00022771"/>
    </source>
</evidence>
<dbReference type="GO" id="GO:0031072">
    <property type="term" value="F:heat shock protein binding"/>
    <property type="evidence" value="ECO:0007669"/>
    <property type="project" value="InterPro"/>
</dbReference>
<keyword evidence="6" id="KW-1133">Transmembrane helix</keyword>
<evidence type="ECO:0000256" key="2">
    <source>
        <dbReference type="ARBA" id="ARBA00022737"/>
    </source>
</evidence>
<keyword evidence="2" id="KW-0677">Repeat</keyword>
<keyword evidence="10" id="KW-1185">Reference proteome</keyword>
<dbReference type="InterPro" id="IPR036410">
    <property type="entry name" value="HSP_DnaJ_Cys-rich_dom_sf"/>
</dbReference>
<feature type="domain" description="J" evidence="7">
    <location>
        <begin position="69"/>
        <end position="130"/>
    </location>
</feature>